<name>A0A819D7E7_9BILA</name>
<keyword evidence="1" id="KW-1133">Transmembrane helix</keyword>
<evidence type="ECO:0000256" key="1">
    <source>
        <dbReference type="SAM" id="Phobius"/>
    </source>
</evidence>
<feature type="transmembrane region" description="Helical" evidence="1">
    <location>
        <begin position="417"/>
        <end position="436"/>
    </location>
</feature>
<dbReference type="AlphaFoldDB" id="A0A819D7E7"/>
<evidence type="ECO:0000313" key="5">
    <source>
        <dbReference type="Proteomes" id="UP000663868"/>
    </source>
</evidence>
<feature type="signal peptide" evidence="2">
    <location>
        <begin position="1"/>
        <end position="16"/>
    </location>
</feature>
<gene>
    <name evidence="4" type="ORF">KXQ929_LOCUS18116</name>
</gene>
<keyword evidence="1" id="KW-0472">Membrane</keyword>
<dbReference type="PANTHER" id="PTHR28208:SF1">
    <property type="entry name" value="FILAMENT ORGANIZATION PROTEIN APP1-LIKE, PUTATIVE (AFU_ORTHOLOGUE AFUA_1G06650)-RELATED"/>
    <property type="match status" value="1"/>
</dbReference>
<organism evidence="4 5">
    <name type="scientific">Adineta steineri</name>
    <dbReference type="NCBI Taxonomy" id="433720"/>
    <lineage>
        <taxon>Eukaryota</taxon>
        <taxon>Metazoa</taxon>
        <taxon>Spiralia</taxon>
        <taxon>Gnathifera</taxon>
        <taxon>Rotifera</taxon>
        <taxon>Eurotatoria</taxon>
        <taxon>Bdelloidea</taxon>
        <taxon>Adinetida</taxon>
        <taxon>Adinetidae</taxon>
        <taxon>Adineta</taxon>
    </lineage>
</organism>
<reference evidence="4" key="1">
    <citation type="submission" date="2021-02" db="EMBL/GenBank/DDBJ databases">
        <authorList>
            <person name="Nowell W R."/>
        </authorList>
    </citation>
    <scope>NUCLEOTIDE SEQUENCE</scope>
</reference>
<feature type="chain" id="PRO_5032596167" description="Phosphatidate phosphatase APP1 catalytic domain-containing protein" evidence="2">
    <location>
        <begin position="17"/>
        <end position="508"/>
    </location>
</feature>
<protein>
    <recommendedName>
        <fullName evidence="3">Phosphatidate phosphatase APP1 catalytic domain-containing protein</fullName>
    </recommendedName>
</protein>
<dbReference type="EMBL" id="CAJOBB010001165">
    <property type="protein sequence ID" value="CAF3819056.1"/>
    <property type="molecule type" value="Genomic_DNA"/>
</dbReference>
<evidence type="ECO:0000256" key="2">
    <source>
        <dbReference type="SAM" id="SignalP"/>
    </source>
</evidence>
<dbReference type="Proteomes" id="UP000663868">
    <property type="component" value="Unassembled WGS sequence"/>
</dbReference>
<keyword evidence="2" id="KW-0732">Signal</keyword>
<accession>A0A819D7E7</accession>
<dbReference type="InterPro" id="IPR019236">
    <property type="entry name" value="APP1_cat"/>
</dbReference>
<keyword evidence="1" id="KW-0812">Transmembrane</keyword>
<feature type="domain" description="Phosphatidate phosphatase APP1 catalytic" evidence="3">
    <location>
        <begin position="192"/>
        <end position="351"/>
    </location>
</feature>
<comment type="caution">
    <text evidence="4">The sequence shown here is derived from an EMBL/GenBank/DDBJ whole genome shotgun (WGS) entry which is preliminary data.</text>
</comment>
<evidence type="ECO:0000313" key="4">
    <source>
        <dbReference type="EMBL" id="CAF3819056.1"/>
    </source>
</evidence>
<dbReference type="PANTHER" id="PTHR28208">
    <property type="entry name" value="PHOSPHATIDATE PHOSPHATASE APP1"/>
    <property type="match status" value="1"/>
</dbReference>
<dbReference type="GO" id="GO:0008195">
    <property type="term" value="F:phosphatidate phosphatase activity"/>
    <property type="evidence" value="ECO:0007669"/>
    <property type="project" value="InterPro"/>
</dbReference>
<dbReference type="InterPro" id="IPR052935">
    <property type="entry name" value="Mg2+_PAP"/>
</dbReference>
<proteinExistence type="predicted"/>
<sequence>MYFMFCLVVIIFVVDSITVKHQFKDHHPFTIDNNTLKSNGKSLDKFMLIPSIGYESNNESDMFTIIVNGWYYEPLNPSLLQNIIQLSLHTALDLFDSSTALSKQEREERLGPFFVRDIKQHKIQIKLSNSISQIVTTDDNGRFHEKIIIKLSDELTIKGNVLKYIASDDDYHEQGNEGFIYLMNKKSKIGCSIISDIDDTIKISEVPDKKKLAINTFKKDFKAVPGMSDVYQSWQSSHKCLIHYVSAMPSQLYYITQKFLNKEKFPGGSFHMRHLKLVGPDKYDLIKKILDFAKQDASQKHKLRVIQDILDHAPITQQFTMVGDSGELDPEIYGEIARNYPDRIKMIFIRHVEGGKNDDNRFQVAFNDIPNNKWKVFNKANELPHKLYDDNDIDDAPINPNNDLDNEINVISLSTSLFYNIYSVLFISYFTMTYNFSYRINSQELLYPYENNANNNEELNNVIHLKQLYNRHNCLISCDFQLQDILFDNKMNQFSRRDTRFLRFGRKR</sequence>
<evidence type="ECO:0000259" key="3">
    <source>
        <dbReference type="Pfam" id="PF09949"/>
    </source>
</evidence>
<dbReference type="Pfam" id="PF09949">
    <property type="entry name" value="APP1_cat"/>
    <property type="match status" value="1"/>
</dbReference>